<keyword evidence="3" id="KW-0614">Plasmid</keyword>
<dbReference type="CDD" id="cd03051">
    <property type="entry name" value="GST_N_GTT2_like"/>
    <property type="match status" value="1"/>
</dbReference>
<dbReference type="GO" id="GO:0016740">
    <property type="term" value="F:transferase activity"/>
    <property type="evidence" value="ECO:0007669"/>
    <property type="project" value="UniProtKB-KW"/>
</dbReference>
<dbReference type="RefSeq" id="WP_120708300.1">
    <property type="nucleotide sequence ID" value="NZ_CP032695.1"/>
</dbReference>
<dbReference type="AlphaFoldDB" id="A0A387G209"/>
<dbReference type="Proteomes" id="UP000282195">
    <property type="component" value="Plasmid pRCCGE525c"/>
</dbReference>
<dbReference type="EMBL" id="CP032695">
    <property type="protein sequence ID" value="AYG63395.1"/>
    <property type="molecule type" value="Genomic_DNA"/>
</dbReference>
<evidence type="ECO:0000259" key="1">
    <source>
        <dbReference type="PROSITE" id="PS50404"/>
    </source>
</evidence>
<evidence type="ECO:0000313" key="3">
    <source>
        <dbReference type="EMBL" id="AYG63395.1"/>
    </source>
</evidence>
<dbReference type="Gene3D" id="3.40.30.10">
    <property type="entry name" value="Glutaredoxin"/>
    <property type="match status" value="1"/>
</dbReference>
<dbReference type="InterPro" id="IPR036249">
    <property type="entry name" value="Thioredoxin-like_sf"/>
</dbReference>
<dbReference type="KEGG" id="rjg:CCGE525_32575"/>
<dbReference type="InterPro" id="IPR004045">
    <property type="entry name" value="Glutathione_S-Trfase_N"/>
</dbReference>
<gene>
    <name evidence="3" type="ORF">CCGE525_32575</name>
</gene>
<sequence>MKIFDRPGFPNPARIRIVLAEKQLEPQVEFVSVDLIAAEHKQPAFLEKNPSGVLPVLQLDDGTFIAECTAITEYLDNLDGDPKLTGKTPKEKALIHMMQKRAETELLDAVGNYFHYATPGLGHDLQTFKSLEWAGRQEWGNRQRDKALNGMKYFNTVLESQPFVAGDDFSMADITVFAGLMFADAAGVAVPESFSPLIIWWAKVAELPSVSNRSGQMFVAEDLRRLGF</sequence>
<dbReference type="Pfam" id="PF13409">
    <property type="entry name" value="GST_N_2"/>
    <property type="match status" value="1"/>
</dbReference>
<evidence type="ECO:0000313" key="4">
    <source>
        <dbReference type="Proteomes" id="UP000282195"/>
    </source>
</evidence>
<dbReference type="InterPro" id="IPR034345">
    <property type="entry name" value="Gtt2-like_N"/>
</dbReference>
<dbReference type="InterPro" id="IPR010987">
    <property type="entry name" value="Glutathione-S-Trfase_C-like"/>
</dbReference>
<protein>
    <submittedName>
        <fullName evidence="3">Glutathione S-transferase</fullName>
    </submittedName>
</protein>
<dbReference type="Gene3D" id="1.20.1050.10">
    <property type="match status" value="1"/>
</dbReference>
<dbReference type="PANTHER" id="PTHR44051:SF8">
    <property type="entry name" value="GLUTATHIONE S-TRANSFERASE GSTA"/>
    <property type="match status" value="1"/>
</dbReference>
<dbReference type="SFLD" id="SFLDG00358">
    <property type="entry name" value="Main_(cytGST)"/>
    <property type="match status" value="1"/>
</dbReference>
<dbReference type="SFLD" id="SFLDS00019">
    <property type="entry name" value="Glutathione_Transferase_(cytos"/>
    <property type="match status" value="1"/>
</dbReference>
<dbReference type="PANTHER" id="PTHR44051">
    <property type="entry name" value="GLUTATHIONE S-TRANSFERASE-RELATED"/>
    <property type="match status" value="1"/>
</dbReference>
<organism evidence="3 4">
    <name type="scientific">Rhizobium jaguaris</name>
    <dbReference type="NCBI Taxonomy" id="1312183"/>
    <lineage>
        <taxon>Bacteria</taxon>
        <taxon>Pseudomonadati</taxon>
        <taxon>Pseudomonadota</taxon>
        <taxon>Alphaproteobacteria</taxon>
        <taxon>Hyphomicrobiales</taxon>
        <taxon>Rhizobiaceae</taxon>
        <taxon>Rhizobium/Agrobacterium group</taxon>
        <taxon>Rhizobium</taxon>
    </lineage>
</organism>
<dbReference type="PROSITE" id="PS50405">
    <property type="entry name" value="GST_CTER"/>
    <property type="match status" value="1"/>
</dbReference>
<dbReference type="Pfam" id="PF13410">
    <property type="entry name" value="GST_C_2"/>
    <property type="match status" value="1"/>
</dbReference>
<keyword evidence="4" id="KW-1185">Reference proteome</keyword>
<dbReference type="OrthoDB" id="5293590at2"/>
<reference evidence="3 4" key="1">
    <citation type="submission" date="2018-10" db="EMBL/GenBank/DDBJ databases">
        <title>Rhizobium etli, R. leguminosarum and a new Rhizobium genospecies from Phaseolus dumosus.</title>
        <authorList>
            <person name="Ramirez-Puebla S.T."/>
            <person name="Rogel-Hernandez M.A."/>
            <person name="Guerrero G."/>
            <person name="Ormeno-Orrillo E."/>
            <person name="Martinez-Romero J.C."/>
            <person name="Negrete-Yankelevich S."/>
            <person name="Martinez-Romero E."/>
        </authorList>
    </citation>
    <scope>NUCLEOTIDE SEQUENCE [LARGE SCALE GENOMIC DNA]</scope>
    <source>
        <strain evidence="3 4">CCGE525</strain>
        <plasmid evidence="4">prccge525c</plasmid>
    </source>
</reference>
<feature type="domain" description="GST N-terminal" evidence="1">
    <location>
        <begin position="1"/>
        <end position="83"/>
    </location>
</feature>
<name>A0A387G209_9HYPH</name>
<keyword evidence="3" id="KW-0808">Transferase</keyword>
<proteinExistence type="predicted"/>
<dbReference type="PROSITE" id="PS50404">
    <property type="entry name" value="GST_NTER"/>
    <property type="match status" value="1"/>
</dbReference>
<evidence type="ECO:0000259" key="2">
    <source>
        <dbReference type="PROSITE" id="PS50405"/>
    </source>
</evidence>
<dbReference type="InterPro" id="IPR036282">
    <property type="entry name" value="Glutathione-S-Trfase_C_sf"/>
</dbReference>
<dbReference type="SUPFAM" id="SSF47616">
    <property type="entry name" value="GST C-terminal domain-like"/>
    <property type="match status" value="1"/>
</dbReference>
<feature type="domain" description="GST C-terminal" evidence="2">
    <location>
        <begin position="88"/>
        <end position="228"/>
    </location>
</feature>
<dbReference type="InterPro" id="IPR040079">
    <property type="entry name" value="Glutathione_S-Trfase"/>
</dbReference>
<accession>A0A387G209</accession>
<geneLocation type="plasmid" evidence="4">
    <name>prccge525c</name>
</geneLocation>
<dbReference type="SUPFAM" id="SSF52833">
    <property type="entry name" value="Thioredoxin-like"/>
    <property type="match status" value="1"/>
</dbReference>